<dbReference type="GO" id="GO:0016020">
    <property type="term" value="C:membrane"/>
    <property type="evidence" value="ECO:0007669"/>
    <property type="project" value="InterPro"/>
</dbReference>
<dbReference type="InterPro" id="IPR000620">
    <property type="entry name" value="EamA_dom"/>
</dbReference>
<sequence>MPLWLAATLSAALFQCWRTALQQKLRGALSLNAAAVVRYLYGVPPGLALLGTWWWATGGTLPAFGAWALFLCALGGLLQIFGTVFLIASFAPRGFAVGTAYSKTEALQGAVFAMVLLGEHLSPLAWAGVALGVCAVLWLSMAGQVGSIAQALRATAQPAALCGIAAGACFGLTGIAIRAANQHLAAPDPVLGALCTLVVTNMMQTVMQGGWLMAREPASVGAVFRNWRNAAPVGLLSAMGSACWFTGFALAPVALVRSVGQVEIVFTLAFGRWYLKEPLKARDAVGALLIVSSVVLVVLS</sequence>
<gene>
    <name evidence="3" type="ORF">SAMN02745194_00567</name>
</gene>
<feature type="transmembrane region" description="Helical" evidence="1">
    <location>
        <begin position="158"/>
        <end position="179"/>
    </location>
</feature>
<feature type="transmembrane region" description="Helical" evidence="1">
    <location>
        <begin position="191"/>
        <end position="214"/>
    </location>
</feature>
<keyword evidence="1" id="KW-0812">Transmembrane</keyword>
<dbReference type="SUPFAM" id="SSF103481">
    <property type="entry name" value="Multidrug resistance efflux transporter EmrE"/>
    <property type="match status" value="2"/>
</dbReference>
<dbReference type="RefSeq" id="WP_073131253.1">
    <property type="nucleotide sequence ID" value="NZ_FQZF01000003.1"/>
</dbReference>
<dbReference type="STRING" id="198092.SAMN02745194_00567"/>
<dbReference type="Pfam" id="PF00892">
    <property type="entry name" value="EamA"/>
    <property type="match status" value="1"/>
</dbReference>
<evidence type="ECO:0000259" key="2">
    <source>
        <dbReference type="Pfam" id="PF00892"/>
    </source>
</evidence>
<evidence type="ECO:0000256" key="1">
    <source>
        <dbReference type="SAM" id="Phobius"/>
    </source>
</evidence>
<evidence type="ECO:0000313" key="3">
    <source>
        <dbReference type="EMBL" id="SHI55382.1"/>
    </source>
</evidence>
<dbReference type="InterPro" id="IPR037185">
    <property type="entry name" value="EmrE-like"/>
</dbReference>
<feature type="domain" description="EamA" evidence="2">
    <location>
        <begin position="159"/>
        <end position="298"/>
    </location>
</feature>
<feature type="transmembrane region" description="Helical" evidence="1">
    <location>
        <begin position="235"/>
        <end position="259"/>
    </location>
</feature>
<keyword evidence="1" id="KW-0472">Membrane</keyword>
<keyword evidence="1" id="KW-1133">Transmembrane helix</keyword>
<proteinExistence type="predicted"/>
<dbReference type="OrthoDB" id="5243804at2"/>
<feature type="transmembrane region" description="Helical" evidence="1">
    <location>
        <begin position="279"/>
        <end position="299"/>
    </location>
</feature>
<name>A0A1M6C355_9PROT</name>
<organism evidence="3 4">
    <name type="scientific">Muricoccus roseus</name>
    <dbReference type="NCBI Taxonomy" id="198092"/>
    <lineage>
        <taxon>Bacteria</taxon>
        <taxon>Pseudomonadati</taxon>
        <taxon>Pseudomonadota</taxon>
        <taxon>Alphaproteobacteria</taxon>
        <taxon>Acetobacterales</taxon>
        <taxon>Roseomonadaceae</taxon>
        <taxon>Muricoccus</taxon>
    </lineage>
</organism>
<dbReference type="Proteomes" id="UP000184387">
    <property type="component" value="Unassembled WGS sequence"/>
</dbReference>
<feature type="transmembrane region" description="Helical" evidence="1">
    <location>
        <begin position="38"/>
        <end position="56"/>
    </location>
</feature>
<feature type="transmembrane region" description="Helical" evidence="1">
    <location>
        <begin position="124"/>
        <end position="146"/>
    </location>
</feature>
<protein>
    <submittedName>
        <fullName evidence="3">Uncharacterized membrane protein</fullName>
    </submittedName>
</protein>
<dbReference type="EMBL" id="FQZF01000003">
    <property type="protein sequence ID" value="SHI55382.1"/>
    <property type="molecule type" value="Genomic_DNA"/>
</dbReference>
<dbReference type="AlphaFoldDB" id="A0A1M6C355"/>
<accession>A0A1M6C355</accession>
<reference evidence="3 4" key="1">
    <citation type="submission" date="2016-11" db="EMBL/GenBank/DDBJ databases">
        <authorList>
            <person name="Jaros S."/>
            <person name="Januszkiewicz K."/>
            <person name="Wedrychowicz H."/>
        </authorList>
    </citation>
    <scope>NUCLEOTIDE SEQUENCE [LARGE SCALE GENOMIC DNA]</scope>
    <source>
        <strain evidence="3 4">DSM 14916</strain>
    </source>
</reference>
<evidence type="ECO:0000313" key="4">
    <source>
        <dbReference type="Proteomes" id="UP000184387"/>
    </source>
</evidence>
<feature type="transmembrane region" description="Helical" evidence="1">
    <location>
        <begin position="68"/>
        <end position="91"/>
    </location>
</feature>
<keyword evidence="4" id="KW-1185">Reference proteome</keyword>